<dbReference type="EMBL" id="KZ819607">
    <property type="protein sequence ID" value="PWN31736.1"/>
    <property type="molecule type" value="Genomic_DNA"/>
</dbReference>
<dbReference type="OrthoDB" id="428822at2759"/>
<dbReference type="InterPro" id="IPR020058">
    <property type="entry name" value="Glu/Gln-tRNA-synth_Ib_cat-dom"/>
</dbReference>
<dbReference type="CDD" id="cd00808">
    <property type="entry name" value="GluRS_core"/>
    <property type="match status" value="1"/>
</dbReference>
<dbReference type="GO" id="GO:0005739">
    <property type="term" value="C:mitochondrion"/>
    <property type="evidence" value="ECO:0007669"/>
    <property type="project" value="TreeGrafter"/>
</dbReference>
<sequence>MVIKHLPNKNLFQACRFKYRGIATSSNTPVLRFAPSPTGQLHLGGLRTALFNHLFARSLGGKWILRIEDTDQKRLVPGAVEAMQDILKWAGLDYDEGPDKPGNRGPYVQSERLHLYKGYYERLLRSGHAYRDFREPSKDGSSDIARDTYLPPGEDEAQEMIHKGKSFVVRFKTKEEDTSFDDAVYGHLKFPYDRRLEDPIIVKSDGWPTYHLANVVDDTEMGITHVFRGEEWLPSMPTHLKLYEALATAPPQFVHLPLLINPDGSKLSKRDAVVHVESYREAGYDPEALINFVALMGFNWHLPDSRSEVFSMEEMIAQFKLDRISQSRASPDVSKLRFLNKSHFSAKVEAASETDRIR</sequence>
<dbReference type="InterPro" id="IPR033910">
    <property type="entry name" value="GluRS_core"/>
</dbReference>
<dbReference type="EC" id="6.1.1.17" evidence="1"/>
<dbReference type="PANTHER" id="PTHR43311">
    <property type="entry name" value="GLUTAMATE--TRNA LIGASE"/>
    <property type="match status" value="1"/>
</dbReference>
<dbReference type="PROSITE" id="PS00178">
    <property type="entry name" value="AA_TRNA_LIGASE_I"/>
    <property type="match status" value="1"/>
</dbReference>
<feature type="non-terminal residue" evidence="9">
    <location>
        <position position="358"/>
    </location>
</feature>
<dbReference type="InterPro" id="IPR001412">
    <property type="entry name" value="aa-tRNA-synth_I_CS"/>
</dbReference>
<dbReference type="InterPro" id="IPR014729">
    <property type="entry name" value="Rossmann-like_a/b/a_fold"/>
</dbReference>
<proteinExistence type="inferred from homology"/>
<dbReference type="GO" id="GO:0004818">
    <property type="term" value="F:glutamate-tRNA ligase activity"/>
    <property type="evidence" value="ECO:0007669"/>
    <property type="project" value="UniProtKB-EC"/>
</dbReference>
<dbReference type="FunCoup" id="A0A316V2F9">
    <property type="interactions" value="373"/>
</dbReference>
<keyword evidence="10" id="KW-1185">Reference proteome</keyword>
<evidence type="ECO:0000256" key="3">
    <source>
        <dbReference type="ARBA" id="ARBA00022741"/>
    </source>
</evidence>
<keyword evidence="7" id="KW-0648">Protein biosynthesis</keyword>
<keyword evidence="3 7" id="KW-0547">Nucleotide-binding</keyword>
<evidence type="ECO:0000256" key="4">
    <source>
        <dbReference type="ARBA" id="ARBA00022840"/>
    </source>
</evidence>
<keyword evidence="5 7" id="KW-0030">Aminoacyl-tRNA synthetase</keyword>
<dbReference type="InParanoid" id="A0A316V2F9"/>
<dbReference type="SUPFAM" id="SSF52374">
    <property type="entry name" value="Nucleotidylyl transferase"/>
    <property type="match status" value="1"/>
</dbReference>
<dbReference type="InterPro" id="IPR004527">
    <property type="entry name" value="Glu-tRNA-ligase_bac/mito"/>
</dbReference>
<dbReference type="NCBIfam" id="TIGR00464">
    <property type="entry name" value="gltX_bact"/>
    <property type="match status" value="1"/>
</dbReference>
<keyword evidence="2 7" id="KW-0436">Ligase</keyword>
<evidence type="ECO:0000256" key="2">
    <source>
        <dbReference type="ARBA" id="ARBA00022598"/>
    </source>
</evidence>
<dbReference type="Gene3D" id="3.40.50.620">
    <property type="entry name" value="HUPs"/>
    <property type="match status" value="1"/>
</dbReference>
<evidence type="ECO:0000313" key="10">
    <source>
        <dbReference type="Proteomes" id="UP000245771"/>
    </source>
</evidence>
<dbReference type="GO" id="GO:0008270">
    <property type="term" value="F:zinc ion binding"/>
    <property type="evidence" value="ECO:0007669"/>
    <property type="project" value="InterPro"/>
</dbReference>
<dbReference type="PRINTS" id="PR00987">
    <property type="entry name" value="TRNASYNTHGLU"/>
</dbReference>
<evidence type="ECO:0000259" key="8">
    <source>
        <dbReference type="Pfam" id="PF00749"/>
    </source>
</evidence>
<accession>A0A316V2F9</accession>
<protein>
    <recommendedName>
        <fullName evidence="1">glutamate--tRNA ligase</fullName>
        <ecNumber evidence="1">6.1.1.17</ecNumber>
    </recommendedName>
    <alternativeName>
        <fullName evidence="6">Glutamyl-tRNA synthetase</fullName>
    </alternativeName>
</protein>
<evidence type="ECO:0000256" key="7">
    <source>
        <dbReference type="RuleBase" id="RU363037"/>
    </source>
</evidence>
<reference evidence="9 10" key="1">
    <citation type="journal article" date="2018" name="Mol. Biol. Evol.">
        <title>Broad Genomic Sampling Reveals a Smut Pathogenic Ancestry of the Fungal Clade Ustilaginomycotina.</title>
        <authorList>
            <person name="Kijpornyongpan T."/>
            <person name="Mondo S.J."/>
            <person name="Barry K."/>
            <person name="Sandor L."/>
            <person name="Lee J."/>
            <person name="Lipzen A."/>
            <person name="Pangilinan J."/>
            <person name="LaButti K."/>
            <person name="Hainaut M."/>
            <person name="Henrissat B."/>
            <person name="Grigoriev I.V."/>
            <person name="Spatafora J.W."/>
            <person name="Aime M.C."/>
        </authorList>
    </citation>
    <scope>NUCLEOTIDE SEQUENCE [LARGE SCALE GENOMIC DNA]</scope>
    <source>
        <strain evidence="9 10">MCA 3882</strain>
    </source>
</reference>
<dbReference type="AlphaFoldDB" id="A0A316V2F9"/>
<name>A0A316V2F9_9BASI</name>
<dbReference type="Proteomes" id="UP000245771">
    <property type="component" value="Unassembled WGS sequence"/>
</dbReference>
<dbReference type="GO" id="GO:0005524">
    <property type="term" value="F:ATP binding"/>
    <property type="evidence" value="ECO:0007669"/>
    <property type="project" value="UniProtKB-KW"/>
</dbReference>
<evidence type="ECO:0000313" key="9">
    <source>
        <dbReference type="EMBL" id="PWN31736.1"/>
    </source>
</evidence>
<dbReference type="STRING" id="1280837.A0A316V2F9"/>
<dbReference type="InterPro" id="IPR049940">
    <property type="entry name" value="GluQ/Sye"/>
</dbReference>
<dbReference type="Pfam" id="PF00749">
    <property type="entry name" value="tRNA-synt_1c"/>
    <property type="match status" value="1"/>
</dbReference>
<evidence type="ECO:0000256" key="5">
    <source>
        <dbReference type="ARBA" id="ARBA00023146"/>
    </source>
</evidence>
<dbReference type="RefSeq" id="XP_025352038.1">
    <property type="nucleotide sequence ID" value="XM_025496828.1"/>
</dbReference>
<feature type="domain" description="Glutamyl/glutaminyl-tRNA synthetase class Ib catalytic" evidence="8">
    <location>
        <begin position="31"/>
        <end position="337"/>
    </location>
</feature>
<dbReference type="InterPro" id="IPR000924">
    <property type="entry name" value="Glu/Gln-tRNA-synth"/>
</dbReference>
<dbReference type="GeneID" id="37018609"/>
<dbReference type="PANTHER" id="PTHR43311:SF2">
    <property type="entry name" value="GLUTAMATE--TRNA LIGASE, MITOCHONDRIAL-RELATED"/>
    <property type="match status" value="1"/>
</dbReference>
<evidence type="ECO:0000256" key="1">
    <source>
        <dbReference type="ARBA" id="ARBA00012835"/>
    </source>
</evidence>
<gene>
    <name evidence="9" type="ORF">FA14DRAFT_127942</name>
</gene>
<evidence type="ECO:0000256" key="6">
    <source>
        <dbReference type="ARBA" id="ARBA00030865"/>
    </source>
</evidence>
<dbReference type="GO" id="GO:0006424">
    <property type="term" value="P:glutamyl-tRNA aminoacylation"/>
    <property type="evidence" value="ECO:0007669"/>
    <property type="project" value="InterPro"/>
</dbReference>
<comment type="similarity">
    <text evidence="7">Belongs to the class-I aminoacyl-tRNA synthetase family.</text>
</comment>
<keyword evidence="4 7" id="KW-0067">ATP-binding</keyword>
<organism evidence="9 10">
    <name type="scientific">Meira miltonrushii</name>
    <dbReference type="NCBI Taxonomy" id="1280837"/>
    <lineage>
        <taxon>Eukaryota</taxon>
        <taxon>Fungi</taxon>
        <taxon>Dikarya</taxon>
        <taxon>Basidiomycota</taxon>
        <taxon>Ustilaginomycotina</taxon>
        <taxon>Exobasidiomycetes</taxon>
        <taxon>Exobasidiales</taxon>
        <taxon>Brachybasidiaceae</taxon>
        <taxon>Meira</taxon>
    </lineage>
</organism>